<dbReference type="PANTHER" id="PTHR23519:SF1">
    <property type="entry name" value="AUTOPHAGY-RELATED PROTEIN 22"/>
    <property type="match status" value="1"/>
</dbReference>
<dbReference type="Proteomes" id="UP000184782">
    <property type="component" value="Unassembled WGS sequence"/>
</dbReference>
<name>A0A1N6F102_9FLAO</name>
<feature type="transmembrane region" description="Helical" evidence="6">
    <location>
        <begin position="156"/>
        <end position="177"/>
    </location>
</feature>
<keyword evidence="2" id="KW-0813">Transport</keyword>
<dbReference type="SUPFAM" id="SSF103473">
    <property type="entry name" value="MFS general substrate transporter"/>
    <property type="match status" value="1"/>
</dbReference>
<feature type="transmembrane region" description="Helical" evidence="6">
    <location>
        <begin position="356"/>
        <end position="376"/>
    </location>
</feature>
<dbReference type="EMBL" id="FSRQ01000001">
    <property type="protein sequence ID" value="SIN88897.1"/>
    <property type="molecule type" value="Genomic_DNA"/>
</dbReference>
<dbReference type="Gene3D" id="1.20.1250.20">
    <property type="entry name" value="MFS general substrate transporter like domains"/>
    <property type="match status" value="1"/>
</dbReference>
<dbReference type="STRING" id="59733.SAMN05421769_0879"/>
<evidence type="ECO:0000256" key="2">
    <source>
        <dbReference type="ARBA" id="ARBA00022448"/>
    </source>
</evidence>
<evidence type="ECO:0000256" key="1">
    <source>
        <dbReference type="ARBA" id="ARBA00004127"/>
    </source>
</evidence>
<dbReference type="GO" id="GO:0012505">
    <property type="term" value="C:endomembrane system"/>
    <property type="evidence" value="ECO:0007669"/>
    <property type="project" value="UniProtKB-SubCell"/>
</dbReference>
<feature type="transmembrane region" description="Helical" evidence="6">
    <location>
        <begin position="226"/>
        <end position="244"/>
    </location>
</feature>
<dbReference type="InterPro" id="IPR024671">
    <property type="entry name" value="Atg22-like"/>
</dbReference>
<dbReference type="AlphaFoldDB" id="A0A1N6F102"/>
<sequence>MFSGFSIFVQLIRLKMSETEIQPTQNIKNNPKIMKAWAVYDWANSVYSLVITSAIFPIYYTILTTAYNKKEFVPEAGEVQEIPVRNMIKIFGDAYEPEAVLSFSYAISFFLVVLLSPFLSSLADTIGNKKSFLQFFCYLGATSCMGLAMFTGMENIFLGLLFSITASVGFWGSLVFYNSFLPDIATPDKQDALSAKGYIYGYIGSVVLLIICLVLIQVVAKGPDQAKIYIRISFLLTGAWWFGFSQYTFKHLPQFGDVKEKLPKDLVLLNYKNIFKKHQEQGGFFEVLKDNISFYKDIAKESFRELFSVGNKLFSDKALKFFLSSFFFYSVGMQTIFLMAVPFGSTVIFPKEADKYKLIITILVIQIIAIFGAFLFSRLSKKIGNKNVITIAVIIWIACCLSAYSLNKENPNVQLQFYGLAGLIGLVMGGLQAMSRSTYSKLLPENSMENTTFFSFYDVLEKLAIICGMLIFSVFIQRFHNMQYAFISMSVFFAAGAILIRFLKTKI</sequence>
<keyword evidence="8" id="KW-1185">Reference proteome</keyword>
<feature type="transmembrane region" description="Helical" evidence="6">
    <location>
        <begin position="482"/>
        <end position="503"/>
    </location>
</feature>
<reference evidence="8" key="1">
    <citation type="submission" date="2016-12" db="EMBL/GenBank/DDBJ databases">
        <authorList>
            <person name="Varghese N."/>
            <person name="Submissions S."/>
        </authorList>
    </citation>
    <scope>NUCLEOTIDE SEQUENCE [LARGE SCALE GENOMIC DNA]</scope>
    <source>
        <strain evidence="8">DSM 16779</strain>
    </source>
</reference>
<dbReference type="InterPro" id="IPR050495">
    <property type="entry name" value="ATG22/LtaA_families"/>
</dbReference>
<feature type="transmembrane region" description="Helical" evidence="6">
    <location>
        <begin position="417"/>
        <end position="435"/>
    </location>
</feature>
<evidence type="ECO:0000256" key="6">
    <source>
        <dbReference type="SAM" id="Phobius"/>
    </source>
</evidence>
<feature type="transmembrane region" description="Helical" evidence="6">
    <location>
        <begin position="131"/>
        <end position="150"/>
    </location>
</feature>
<organism evidence="7 8">
    <name type="scientific">Chryseobacterium scophthalmum</name>
    <dbReference type="NCBI Taxonomy" id="59733"/>
    <lineage>
        <taxon>Bacteria</taxon>
        <taxon>Pseudomonadati</taxon>
        <taxon>Bacteroidota</taxon>
        <taxon>Flavobacteriia</taxon>
        <taxon>Flavobacteriales</taxon>
        <taxon>Weeksellaceae</taxon>
        <taxon>Chryseobacterium group</taxon>
        <taxon>Chryseobacterium</taxon>
    </lineage>
</organism>
<proteinExistence type="predicted"/>
<feature type="transmembrane region" description="Helical" evidence="6">
    <location>
        <begin position="198"/>
        <end position="220"/>
    </location>
</feature>
<evidence type="ECO:0000256" key="3">
    <source>
        <dbReference type="ARBA" id="ARBA00022692"/>
    </source>
</evidence>
<feature type="transmembrane region" description="Helical" evidence="6">
    <location>
        <begin position="99"/>
        <end position="119"/>
    </location>
</feature>
<feature type="transmembrane region" description="Helical" evidence="6">
    <location>
        <begin position="42"/>
        <end position="62"/>
    </location>
</feature>
<dbReference type="InterPro" id="IPR036259">
    <property type="entry name" value="MFS_trans_sf"/>
</dbReference>
<feature type="transmembrane region" description="Helical" evidence="6">
    <location>
        <begin position="321"/>
        <end position="344"/>
    </location>
</feature>
<evidence type="ECO:0000256" key="5">
    <source>
        <dbReference type="ARBA" id="ARBA00023136"/>
    </source>
</evidence>
<comment type="subcellular location">
    <subcellularLocation>
        <location evidence="1">Endomembrane system</location>
        <topology evidence="1">Multi-pass membrane protein</topology>
    </subcellularLocation>
</comment>
<protein>
    <submittedName>
        <fullName evidence="7">MFS transporter, UMF1 family</fullName>
    </submittedName>
</protein>
<accession>A0A1N6F102</accession>
<gene>
    <name evidence="7" type="ORF">SAMN05421769_0879</name>
</gene>
<dbReference type="Pfam" id="PF11700">
    <property type="entry name" value="ATG22"/>
    <property type="match status" value="1"/>
</dbReference>
<evidence type="ECO:0000313" key="8">
    <source>
        <dbReference type="Proteomes" id="UP000184782"/>
    </source>
</evidence>
<evidence type="ECO:0000313" key="7">
    <source>
        <dbReference type="EMBL" id="SIN88897.1"/>
    </source>
</evidence>
<feature type="transmembrane region" description="Helical" evidence="6">
    <location>
        <begin position="456"/>
        <end position="476"/>
    </location>
</feature>
<feature type="transmembrane region" description="Helical" evidence="6">
    <location>
        <begin position="388"/>
        <end position="405"/>
    </location>
</feature>
<keyword evidence="4 6" id="KW-1133">Transmembrane helix</keyword>
<keyword evidence="3 6" id="KW-0812">Transmembrane</keyword>
<evidence type="ECO:0000256" key="4">
    <source>
        <dbReference type="ARBA" id="ARBA00022989"/>
    </source>
</evidence>
<dbReference type="PANTHER" id="PTHR23519">
    <property type="entry name" value="AUTOPHAGY-RELATED PROTEIN 22"/>
    <property type="match status" value="1"/>
</dbReference>
<keyword evidence="5 6" id="KW-0472">Membrane</keyword>